<evidence type="ECO:0000256" key="2">
    <source>
        <dbReference type="SAM" id="MobiDB-lite"/>
    </source>
</evidence>
<dbReference type="InterPro" id="IPR050710">
    <property type="entry name" value="Band7/mec-2_domain"/>
</dbReference>
<evidence type="ECO:0000259" key="4">
    <source>
        <dbReference type="Pfam" id="PF01145"/>
    </source>
</evidence>
<keyword evidence="3" id="KW-0472">Membrane</keyword>
<keyword evidence="3" id="KW-1133">Transmembrane helix</keyword>
<reference evidence="5" key="1">
    <citation type="submission" date="2024-06" db="EMBL/GenBank/DDBJ databases">
        <authorList>
            <person name="Coelho C."/>
            <person name="Bento M."/>
            <person name="Garcia E."/>
            <person name="Camelo A."/>
            <person name="Brandao I."/>
            <person name="Espirito Santo C."/>
            <person name="Trovao J."/>
            <person name="Verissimo A."/>
            <person name="Costa J."/>
            <person name="Tiago I."/>
        </authorList>
    </citation>
    <scope>NUCLEOTIDE SEQUENCE</scope>
    <source>
        <strain evidence="5">KWT182</strain>
    </source>
</reference>
<evidence type="ECO:0000313" key="5">
    <source>
        <dbReference type="EMBL" id="XBS71335.1"/>
    </source>
</evidence>
<feature type="transmembrane region" description="Helical" evidence="3">
    <location>
        <begin position="206"/>
        <end position="224"/>
    </location>
</feature>
<feature type="region of interest" description="Disordered" evidence="2">
    <location>
        <begin position="93"/>
        <end position="124"/>
    </location>
</feature>
<keyword evidence="3" id="KW-0812">Transmembrane</keyword>
<feature type="region of interest" description="Disordered" evidence="2">
    <location>
        <begin position="145"/>
        <end position="181"/>
    </location>
</feature>
<feature type="transmembrane region" description="Helical" evidence="3">
    <location>
        <begin position="27"/>
        <end position="52"/>
    </location>
</feature>
<feature type="transmembrane region" description="Helical" evidence="3">
    <location>
        <begin position="275"/>
        <end position="296"/>
    </location>
</feature>
<comment type="subcellular location">
    <subcellularLocation>
        <location evidence="1">Membrane</location>
        <topology evidence="1">Single-pass membrane protein</topology>
    </subcellularLocation>
</comment>
<feature type="compositionally biased region" description="Low complexity" evidence="2">
    <location>
        <begin position="148"/>
        <end position="170"/>
    </location>
</feature>
<proteinExistence type="predicted"/>
<dbReference type="PANTHER" id="PTHR43327:SF10">
    <property type="entry name" value="STOMATIN-LIKE PROTEIN 2, MITOCHONDRIAL"/>
    <property type="match status" value="1"/>
</dbReference>
<dbReference type="EMBL" id="CP157947">
    <property type="protein sequence ID" value="XBS71335.1"/>
    <property type="molecule type" value="Genomic_DNA"/>
</dbReference>
<feature type="transmembrane region" description="Helical" evidence="3">
    <location>
        <begin position="302"/>
        <end position="324"/>
    </location>
</feature>
<feature type="transmembrane region" description="Helical" evidence="3">
    <location>
        <begin position="373"/>
        <end position="397"/>
    </location>
</feature>
<dbReference type="GO" id="GO:0016020">
    <property type="term" value="C:membrane"/>
    <property type="evidence" value="ECO:0007669"/>
    <property type="project" value="UniProtKB-SubCell"/>
</dbReference>
<dbReference type="InterPro" id="IPR036013">
    <property type="entry name" value="Band_7/SPFH_dom_sf"/>
</dbReference>
<sequence length="721" mass="75618">MRVDLDEDITDIGALARFQRAAFQAHGLYRFAQAMGALSVLLLLPALLIHWIAPDSLWLPLVCNNIAALLALTASVLSARQVAVWRAAALAQTMPSSDAPTPEETPDSIAAPAPSTASVQASANAAPTPFTTSMQASANAAATPSVPGAQASANGASAASAQASADATGAPKPSAAADGEDMWQEQPPAGLALFLAARFRRLGSNAFTLIGLSVAALLLVRGGWNVEARIGLVDQAAYVVVGLLALSAFGLLVLERHLAASPPAQWPEAEGLAPMVRMVIAVQLLAVPCLLFGAVASPWPGYLASLTGLLPALVALELLTRGVLSFFTPRRQRQEPRLMGESMLAAQLRWPPRPLQFFQQELQQRFGIDLRQIWAFTFMRQASLPILALLLITGWLLTGVSEVAFNQRGIYERFGKPVKVIHPGLNIGLPWPFGRVMPVENGVVHELTTGSAETAGSGGPTPAEGPAPDSANRLWDAYHPSERSQVIASAAGDKQSFQVVNMDVRFIYRIGLSDGAALAASYNAADIPALIQSTANQVLVDDFASRTLDDVLGQQRADLAAEIGKVVQGRLNAVNSGVEILAIVIEAIHPPAGAANAYHGVQAAQIAAQALIARERGQAAERLNAAQLNASLANDGAAAGAHENLAQAQAAALRFGAERQAWTNAGQAFLTETYFSRLAGALGNTPALILDNRIGDGEPPTLDLRSFVAPLDAAAPKAKSQ</sequence>
<evidence type="ECO:0000256" key="1">
    <source>
        <dbReference type="ARBA" id="ARBA00004167"/>
    </source>
</evidence>
<feature type="compositionally biased region" description="Polar residues" evidence="2">
    <location>
        <begin position="115"/>
        <end position="124"/>
    </location>
</feature>
<feature type="transmembrane region" description="Helical" evidence="3">
    <location>
        <begin position="236"/>
        <end position="254"/>
    </location>
</feature>
<organism evidence="5">
    <name type="scientific">Acerihabitans sp. KWT182</name>
    <dbReference type="NCBI Taxonomy" id="3157919"/>
    <lineage>
        <taxon>Bacteria</taxon>
        <taxon>Pseudomonadati</taxon>
        <taxon>Pseudomonadota</taxon>
        <taxon>Gammaproteobacteria</taxon>
        <taxon>Enterobacterales</taxon>
        <taxon>Pectobacteriaceae</taxon>
        <taxon>Acerihabitans</taxon>
    </lineage>
</organism>
<evidence type="ECO:0000256" key="3">
    <source>
        <dbReference type="SAM" id="Phobius"/>
    </source>
</evidence>
<feature type="transmembrane region" description="Helical" evidence="3">
    <location>
        <begin position="58"/>
        <end position="77"/>
    </location>
</feature>
<name>A0AAU7QEF9_9GAMM</name>
<dbReference type="Gene3D" id="3.30.479.30">
    <property type="entry name" value="Band 7 domain"/>
    <property type="match status" value="1"/>
</dbReference>
<dbReference type="Pfam" id="PF01145">
    <property type="entry name" value="Band_7"/>
    <property type="match status" value="1"/>
</dbReference>
<dbReference type="SUPFAM" id="SSF117892">
    <property type="entry name" value="Band 7/SPFH domain"/>
    <property type="match status" value="1"/>
</dbReference>
<protein>
    <submittedName>
        <fullName evidence="5">SPFH domain-containing protein</fullName>
    </submittedName>
</protein>
<feature type="region of interest" description="Disordered" evidence="2">
    <location>
        <begin position="450"/>
        <end position="471"/>
    </location>
</feature>
<dbReference type="AlphaFoldDB" id="A0AAU7QEF9"/>
<dbReference type="PANTHER" id="PTHR43327">
    <property type="entry name" value="STOMATIN-LIKE PROTEIN 2, MITOCHONDRIAL"/>
    <property type="match status" value="1"/>
</dbReference>
<accession>A0AAU7QEF9</accession>
<feature type="domain" description="Band 7" evidence="4">
    <location>
        <begin position="406"/>
        <end position="619"/>
    </location>
</feature>
<gene>
    <name evidence="5" type="ORF">ABK905_10580</name>
</gene>
<dbReference type="InterPro" id="IPR001107">
    <property type="entry name" value="Band_7"/>
</dbReference>